<evidence type="ECO:0000313" key="11">
    <source>
        <dbReference type="Proteomes" id="UP000827721"/>
    </source>
</evidence>
<comment type="caution">
    <text evidence="10">The sequence shown here is derived from an EMBL/GenBank/DDBJ whole genome shotgun (WGS) entry which is preliminary data.</text>
</comment>
<dbReference type="Proteomes" id="UP000827721">
    <property type="component" value="Unassembled WGS sequence"/>
</dbReference>
<proteinExistence type="inferred from homology"/>
<keyword evidence="4" id="KW-0762">Sugar transport</keyword>
<keyword evidence="6" id="KW-0677">Repeat</keyword>
<keyword evidence="5 9" id="KW-0812">Transmembrane</keyword>
<evidence type="ECO:0000256" key="9">
    <source>
        <dbReference type="SAM" id="Phobius"/>
    </source>
</evidence>
<evidence type="ECO:0000256" key="6">
    <source>
        <dbReference type="ARBA" id="ARBA00022737"/>
    </source>
</evidence>
<dbReference type="PANTHER" id="PTHR10791:SF131">
    <property type="entry name" value="BIDIRECTIONAL SUGAR TRANSPORTER SWEET"/>
    <property type="match status" value="1"/>
</dbReference>
<keyword evidence="3" id="KW-0813">Transport</keyword>
<dbReference type="Pfam" id="PF03083">
    <property type="entry name" value="MtN3_slv"/>
    <property type="match status" value="1"/>
</dbReference>
<reference evidence="10 11" key="1">
    <citation type="submission" date="2021-02" db="EMBL/GenBank/DDBJ databases">
        <title>Plant Genome Project.</title>
        <authorList>
            <person name="Zhang R.-G."/>
        </authorList>
    </citation>
    <scope>NUCLEOTIDE SEQUENCE [LARGE SCALE GENOMIC DNA]</scope>
    <source>
        <tissue evidence="10">Leaves</tissue>
    </source>
</reference>
<evidence type="ECO:0000256" key="3">
    <source>
        <dbReference type="ARBA" id="ARBA00022448"/>
    </source>
</evidence>
<dbReference type="PANTHER" id="PTHR10791">
    <property type="entry name" value="RAG1-ACTIVATING PROTEIN 1"/>
    <property type="match status" value="1"/>
</dbReference>
<keyword evidence="7 9" id="KW-1133">Transmembrane helix</keyword>
<evidence type="ECO:0000256" key="5">
    <source>
        <dbReference type="ARBA" id="ARBA00022692"/>
    </source>
</evidence>
<evidence type="ECO:0000256" key="1">
    <source>
        <dbReference type="ARBA" id="ARBA00004127"/>
    </source>
</evidence>
<evidence type="ECO:0000256" key="7">
    <source>
        <dbReference type="ARBA" id="ARBA00022989"/>
    </source>
</evidence>
<dbReference type="Gene3D" id="1.20.1280.290">
    <property type="match status" value="1"/>
</dbReference>
<feature type="transmembrane region" description="Helical" evidence="9">
    <location>
        <begin position="30"/>
        <end position="49"/>
    </location>
</feature>
<dbReference type="InterPro" id="IPR047664">
    <property type="entry name" value="SWEET"/>
</dbReference>
<name>A0ABQ8ID97_9ROSI</name>
<sequence>MPFLLSFILFVNGAVWTVYAVFTTDLFIGIPNGTGFVLGTAQLVIYAMYWKPKSSSSTTSKETTYNLEDGWQHQPLILTNNSTPLLQKREA</sequence>
<evidence type="ECO:0000256" key="4">
    <source>
        <dbReference type="ARBA" id="ARBA00022597"/>
    </source>
</evidence>
<accession>A0ABQ8ID97</accession>
<comment type="subcellular location">
    <subcellularLocation>
        <location evidence="1">Endomembrane system</location>
        <topology evidence="1">Multi-pass membrane protein</topology>
    </subcellularLocation>
</comment>
<dbReference type="InterPro" id="IPR004316">
    <property type="entry name" value="SWEET_rpt"/>
</dbReference>
<organism evidence="10 11">
    <name type="scientific">Xanthoceras sorbifolium</name>
    <dbReference type="NCBI Taxonomy" id="99658"/>
    <lineage>
        <taxon>Eukaryota</taxon>
        <taxon>Viridiplantae</taxon>
        <taxon>Streptophyta</taxon>
        <taxon>Embryophyta</taxon>
        <taxon>Tracheophyta</taxon>
        <taxon>Spermatophyta</taxon>
        <taxon>Magnoliopsida</taxon>
        <taxon>eudicotyledons</taxon>
        <taxon>Gunneridae</taxon>
        <taxon>Pentapetalae</taxon>
        <taxon>rosids</taxon>
        <taxon>malvids</taxon>
        <taxon>Sapindales</taxon>
        <taxon>Sapindaceae</taxon>
        <taxon>Xanthoceroideae</taxon>
        <taxon>Xanthoceras</taxon>
    </lineage>
</organism>
<evidence type="ECO:0000256" key="8">
    <source>
        <dbReference type="ARBA" id="ARBA00023136"/>
    </source>
</evidence>
<comment type="similarity">
    <text evidence="2">Belongs to the SWEET sugar transporter family.</text>
</comment>
<gene>
    <name evidence="10" type="ORF">JRO89_XS03G0328600</name>
</gene>
<evidence type="ECO:0000313" key="10">
    <source>
        <dbReference type="EMBL" id="KAH7574666.1"/>
    </source>
</evidence>
<keyword evidence="11" id="KW-1185">Reference proteome</keyword>
<evidence type="ECO:0000256" key="2">
    <source>
        <dbReference type="ARBA" id="ARBA00007809"/>
    </source>
</evidence>
<dbReference type="EMBL" id="JAFEMO010000003">
    <property type="protein sequence ID" value="KAH7574666.1"/>
    <property type="molecule type" value="Genomic_DNA"/>
</dbReference>
<protein>
    <submittedName>
        <fullName evidence="10">Uncharacterized protein</fullName>
    </submittedName>
</protein>
<keyword evidence="8 9" id="KW-0472">Membrane</keyword>